<reference evidence="8 9" key="1">
    <citation type="submission" date="2019-03" db="EMBL/GenBank/DDBJ databases">
        <title>Seongchinamella monodicae gen. nov., sp. nov., a novel member of the Gammaproteobacteria isolated from a tidal mudflat of beach.</title>
        <authorList>
            <person name="Yang H.G."/>
            <person name="Kang J.W."/>
            <person name="Lee S.D."/>
        </authorList>
    </citation>
    <scope>NUCLEOTIDE SEQUENCE [LARGE SCALE GENOMIC DNA]</scope>
    <source>
        <strain evidence="8 9">GH4-78</strain>
    </source>
</reference>
<accession>A0A4R5LWY9</accession>
<dbReference type="GO" id="GO:0004333">
    <property type="term" value="F:fumarate hydratase activity"/>
    <property type="evidence" value="ECO:0007669"/>
    <property type="project" value="UniProtKB-EC"/>
</dbReference>
<dbReference type="Pfam" id="PF00206">
    <property type="entry name" value="Lyase_1"/>
    <property type="match status" value="1"/>
</dbReference>
<dbReference type="FunFam" id="1.10.40.30:FF:000002">
    <property type="entry name" value="Fumarate hydratase class II"/>
    <property type="match status" value="1"/>
</dbReference>
<dbReference type="PANTHER" id="PTHR11444">
    <property type="entry name" value="ASPARTATEAMMONIA/ARGININOSUCCINATE/ADENYLOSUCCINATE LYASE"/>
    <property type="match status" value="1"/>
</dbReference>
<evidence type="ECO:0000313" key="9">
    <source>
        <dbReference type="Proteomes" id="UP000295554"/>
    </source>
</evidence>
<dbReference type="SUPFAM" id="SSF48557">
    <property type="entry name" value="L-aspartase-like"/>
    <property type="match status" value="1"/>
</dbReference>
<gene>
    <name evidence="8" type="ORF">E2F43_07030</name>
</gene>
<dbReference type="EC" id="4.2.1.2" evidence="2"/>
<keyword evidence="3" id="KW-0963">Cytoplasm</keyword>
<keyword evidence="9" id="KW-1185">Reference proteome</keyword>
<protein>
    <recommendedName>
        <fullName evidence="2">fumarate hydratase</fullName>
        <ecNumber evidence="2">4.2.1.2</ecNumber>
    </recommendedName>
</protein>
<dbReference type="RefSeq" id="WP_133210950.1">
    <property type="nucleotide sequence ID" value="NZ_SMSE01000001.1"/>
</dbReference>
<evidence type="ECO:0000256" key="1">
    <source>
        <dbReference type="ARBA" id="ARBA00009084"/>
    </source>
</evidence>
<dbReference type="OrthoDB" id="9802809at2"/>
<dbReference type="PANTHER" id="PTHR11444:SF22">
    <property type="entry name" value="FUMARATE HYDRATASE CLASS II"/>
    <property type="match status" value="1"/>
</dbReference>
<dbReference type="AlphaFoldDB" id="A0A4R5LWY9"/>
<dbReference type="FunFam" id="1.20.200.10:FF:000001">
    <property type="entry name" value="Fumarate hydratase, mitochondrial"/>
    <property type="match status" value="1"/>
</dbReference>
<dbReference type="Gene3D" id="1.20.200.10">
    <property type="entry name" value="Fumarase/aspartase (Central domain)"/>
    <property type="match status" value="1"/>
</dbReference>
<dbReference type="PRINTS" id="PR00149">
    <property type="entry name" value="FUMRATELYASE"/>
</dbReference>
<dbReference type="InterPro" id="IPR005677">
    <property type="entry name" value="Fum_hydII"/>
</dbReference>
<keyword evidence="5" id="KW-0456">Lyase</keyword>
<proteinExistence type="inferred from homology"/>
<comment type="caution">
    <text evidence="8">The sequence shown here is derived from an EMBL/GenBank/DDBJ whole genome shotgun (WGS) entry which is preliminary data.</text>
</comment>
<dbReference type="InterPro" id="IPR000362">
    <property type="entry name" value="Fumarate_lyase_fam"/>
</dbReference>
<dbReference type="InterPro" id="IPR020557">
    <property type="entry name" value="Fumarate_lyase_CS"/>
</dbReference>
<dbReference type="InterPro" id="IPR008948">
    <property type="entry name" value="L-Aspartase-like"/>
</dbReference>
<keyword evidence="4" id="KW-0816">Tricarboxylic acid cycle</keyword>
<dbReference type="PROSITE" id="PS00163">
    <property type="entry name" value="FUMARATE_LYASES"/>
    <property type="match status" value="1"/>
</dbReference>
<dbReference type="InterPro" id="IPR022761">
    <property type="entry name" value="Fumarate_lyase_N"/>
</dbReference>
<dbReference type="Proteomes" id="UP000295554">
    <property type="component" value="Unassembled WGS sequence"/>
</dbReference>
<feature type="domain" description="Fumarate lyase N-terminal" evidence="6">
    <location>
        <begin position="11"/>
        <end position="335"/>
    </location>
</feature>
<sequence>MSDRIERDSMGEVKVPATALYGAQTQRALNNFGLHRRTMPPGFINNLAMIKSAAALANAECGALPEDIAGAIQQAAAQVMAGGLSDQFPVSLFQTGSGTSSNMNMNEVLARLASDASGEAVHPNDHVNCSQSSNDVIPSCILVTAARDLHDNLLPALGELIATVQQRSEELVSTTKTGRTHLMDAMPLTFGQEIGAWACQLKECEQRFAGLLPRLCQLPVGGSAVGTGVNVPAGFAPRLVRQLKQLSGIDFEVAANAYSRMAGQDVPLECSAALRSLAVVLSKINNDLRWMASGPLSGLAEIELEALQPGSSIMPGKVNPVLPEAVLMIAAEVVGSDTSVALAAQSGSFQLNVMLPLIAEKLSSGCESLSWACRASAETVAGFSVNEQRIAASLAANPILVTALNTTIGYEAAANIAKRSYAEQRPVIDVAVEETGMGREELARLLDPYRLTLGAVTE</sequence>
<name>A0A4R5LWY9_9GAMM</name>
<evidence type="ECO:0000313" key="8">
    <source>
        <dbReference type="EMBL" id="TDG15972.1"/>
    </source>
</evidence>
<evidence type="ECO:0000256" key="3">
    <source>
        <dbReference type="ARBA" id="ARBA00022490"/>
    </source>
</evidence>
<evidence type="ECO:0000256" key="4">
    <source>
        <dbReference type="ARBA" id="ARBA00022532"/>
    </source>
</evidence>
<feature type="domain" description="Fumarase C C-terminal" evidence="7">
    <location>
        <begin position="400"/>
        <end position="452"/>
    </location>
</feature>
<dbReference type="Pfam" id="PF10415">
    <property type="entry name" value="FumaraseC_C"/>
    <property type="match status" value="1"/>
</dbReference>
<evidence type="ECO:0000259" key="6">
    <source>
        <dbReference type="Pfam" id="PF00206"/>
    </source>
</evidence>
<dbReference type="GO" id="GO:0006106">
    <property type="term" value="P:fumarate metabolic process"/>
    <property type="evidence" value="ECO:0007669"/>
    <property type="project" value="InterPro"/>
</dbReference>
<evidence type="ECO:0000256" key="5">
    <source>
        <dbReference type="ARBA" id="ARBA00023239"/>
    </source>
</evidence>
<dbReference type="Gene3D" id="1.10.275.10">
    <property type="entry name" value="Fumarase/aspartase (N-terminal domain)"/>
    <property type="match status" value="1"/>
</dbReference>
<evidence type="ECO:0000259" key="7">
    <source>
        <dbReference type="Pfam" id="PF10415"/>
    </source>
</evidence>
<comment type="similarity">
    <text evidence="1">Belongs to the class-II fumarase/aspartase family. Fumarase subfamily.</text>
</comment>
<dbReference type="FunFam" id="1.10.275.10:FF:000001">
    <property type="entry name" value="Fumarate hydratase, mitochondrial"/>
    <property type="match status" value="1"/>
</dbReference>
<dbReference type="InterPro" id="IPR024083">
    <property type="entry name" value="Fumarase/histidase_N"/>
</dbReference>
<dbReference type="EMBL" id="SMSE01000001">
    <property type="protein sequence ID" value="TDG15972.1"/>
    <property type="molecule type" value="Genomic_DNA"/>
</dbReference>
<evidence type="ECO:0000256" key="2">
    <source>
        <dbReference type="ARBA" id="ARBA00012921"/>
    </source>
</evidence>
<organism evidence="8 9">
    <name type="scientific">Seongchinamella unica</name>
    <dbReference type="NCBI Taxonomy" id="2547392"/>
    <lineage>
        <taxon>Bacteria</taxon>
        <taxon>Pseudomonadati</taxon>
        <taxon>Pseudomonadota</taxon>
        <taxon>Gammaproteobacteria</taxon>
        <taxon>Cellvibrionales</taxon>
        <taxon>Halieaceae</taxon>
        <taxon>Seongchinamella</taxon>
    </lineage>
</organism>
<dbReference type="InterPro" id="IPR018951">
    <property type="entry name" value="Fumarase_C_C"/>
</dbReference>
<dbReference type="Gene3D" id="1.10.40.30">
    <property type="entry name" value="Fumarase/aspartase (C-terminal domain)"/>
    <property type="match status" value="1"/>
</dbReference>
<dbReference type="GO" id="GO:0006099">
    <property type="term" value="P:tricarboxylic acid cycle"/>
    <property type="evidence" value="ECO:0007669"/>
    <property type="project" value="UniProtKB-KW"/>
</dbReference>